<evidence type="ECO:0000256" key="12">
    <source>
        <dbReference type="ARBA" id="ARBA00045908"/>
    </source>
</evidence>
<evidence type="ECO:0000256" key="8">
    <source>
        <dbReference type="ARBA" id="ARBA00022982"/>
    </source>
</evidence>
<comment type="similarity">
    <text evidence="2 14">Belongs to the complex I NDUFA13 subunit family.</text>
</comment>
<evidence type="ECO:0000256" key="14">
    <source>
        <dbReference type="RuleBase" id="RU368034"/>
    </source>
</evidence>
<dbReference type="PANTHER" id="PTHR12966:SF0">
    <property type="entry name" value="NADH DEHYDROGENASE [UBIQUINONE] 1 ALPHA SUBCOMPLEX SUBUNIT 13"/>
    <property type="match status" value="1"/>
</dbReference>
<dbReference type="GO" id="GO:0005743">
    <property type="term" value="C:mitochondrial inner membrane"/>
    <property type="evidence" value="ECO:0007669"/>
    <property type="project" value="UniProtKB-SubCell"/>
</dbReference>
<evidence type="ECO:0000256" key="10">
    <source>
        <dbReference type="ARBA" id="ARBA00023128"/>
    </source>
</evidence>
<feature type="transmembrane region" description="Helical" evidence="14">
    <location>
        <begin position="29"/>
        <end position="50"/>
    </location>
</feature>
<evidence type="ECO:0000256" key="9">
    <source>
        <dbReference type="ARBA" id="ARBA00022989"/>
    </source>
</evidence>
<evidence type="ECO:0000313" key="15">
    <source>
        <dbReference type="EMBL" id="KAK5649858.1"/>
    </source>
</evidence>
<keyword evidence="6 14" id="KW-0812">Transmembrane</keyword>
<organism evidence="15 16">
    <name type="scientific">Pyrocoelia pectoralis</name>
    <dbReference type="NCBI Taxonomy" id="417401"/>
    <lineage>
        <taxon>Eukaryota</taxon>
        <taxon>Metazoa</taxon>
        <taxon>Ecdysozoa</taxon>
        <taxon>Arthropoda</taxon>
        <taxon>Hexapoda</taxon>
        <taxon>Insecta</taxon>
        <taxon>Pterygota</taxon>
        <taxon>Neoptera</taxon>
        <taxon>Endopterygota</taxon>
        <taxon>Coleoptera</taxon>
        <taxon>Polyphaga</taxon>
        <taxon>Elateriformia</taxon>
        <taxon>Elateroidea</taxon>
        <taxon>Lampyridae</taxon>
        <taxon>Lampyrinae</taxon>
        <taxon>Pyrocoelia</taxon>
    </lineage>
</organism>
<gene>
    <name evidence="15" type="ORF">RI129_000887</name>
</gene>
<proteinExistence type="inferred from homology"/>
<evidence type="ECO:0000256" key="6">
    <source>
        <dbReference type="ARBA" id="ARBA00022692"/>
    </source>
</evidence>
<keyword evidence="4 14" id="KW-0813">Transport</keyword>
<name>A0AAN7VV90_9COLE</name>
<dbReference type="InterPro" id="IPR009346">
    <property type="entry name" value="GRIM-19"/>
</dbReference>
<dbReference type="PANTHER" id="PTHR12966">
    <property type="entry name" value="NADH DEHYDROGENASE UBIQUINONE 1 ALPHA SUBCOMPLEX SUBUNIT 13"/>
    <property type="match status" value="1"/>
</dbReference>
<evidence type="ECO:0000256" key="13">
    <source>
        <dbReference type="ARBA" id="ARBA00046797"/>
    </source>
</evidence>
<comment type="caution">
    <text evidence="15">The sequence shown here is derived from an EMBL/GenBank/DDBJ whole genome shotgun (WGS) entry which is preliminary data.</text>
</comment>
<evidence type="ECO:0000256" key="3">
    <source>
        <dbReference type="ARBA" id="ARBA00018192"/>
    </source>
</evidence>
<keyword evidence="11 14" id="KW-0472">Membrane</keyword>
<accession>A0AAN7VV90</accession>
<keyword evidence="5 14" id="KW-0679">Respiratory chain</keyword>
<dbReference type="Proteomes" id="UP001329430">
    <property type="component" value="Chromosome 1"/>
</dbReference>
<evidence type="ECO:0000256" key="11">
    <source>
        <dbReference type="ARBA" id="ARBA00023136"/>
    </source>
</evidence>
<evidence type="ECO:0000313" key="16">
    <source>
        <dbReference type="Proteomes" id="UP001329430"/>
    </source>
</evidence>
<keyword evidence="9 14" id="KW-1133">Transmembrane helix</keyword>
<keyword evidence="7 14" id="KW-0999">Mitochondrion inner membrane</keyword>
<evidence type="ECO:0000256" key="1">
    <source>
        <dbReference type="ARBA" id="ARBA00004298"/>
    </source>
</evidence>
<evidence type="ECO:0000256" key="5">
    <source>
        <dbReference type="ARBA" id="ARBA00022660"/>
    </source>
</evidence>
<keyword evidence="8 14" id="KW-0249">Electron transport</keyword>
<dbReference type="GO" id="GO:0045271">
    <property type="term" value="C:respiratory chain complex I"/>
    <property type="evidence" value="ECO:0007669"/>
    <property type="project" value="UniProtKB-UniRule"/>
</dbReference>
<dbReference type="AlphaFoldDB" id="A0AAN7VV90"/>
<evidence type="ECO:0000256" key="4">
    <source>
        <dbReference type="ARBA" id="ARBA00022448"/>
    </source>
</evidence>
<keyword evidence="16" id="KW-1185">Reference proteome</keyword>
<protein>
    <recommendedName>
        <fullName evidence="3 14">NADH dehydrogenase [ubiquinone] 1 alpha subcomplex subunit 13</fullName>
    </recommendedName>
</protein>
<reference evidence="15 16" key="1">
    <citation type="journal article" date="2024" name="Insects">
        <title>An Improved Chromosome-Level Genome Assembly of the Firefly Pyrocoelia pectoralis.</title>
        <authorList>
            <person name="Fu X."/>
            <person name="Meyer-Rochow V.B."/>
            <person name="Ballantyne L."/>
            <person name="Zhu X."/>
        </authorList>
    </citation>
    <scope>NUCLEOTIDE SEQUENCE [LARGE SCALE GENOMIC DNA]</scope>
    <source>
        <strain evidence="15">XCY_ONT2</strain>
    </source>
</reference>
<dbReference type="Pfam" id="PF06212">
    <property type="entry name" value="GRIM-19"/>
    <property type="match status" value="1"/>
</dbReference>
<evidence type="ECO:0000256" key="7">
    <source>
        <dbReference type="ARBA" id="ARBA00022792"/>
    </source>
</evidence>
<comment type="subcellular location">
    <subcellularLocation>
        <location evidence="1 14">Mitochondrion inner membrane</location>
        <topology evidence="1 14">Single-pass membrane protein</topology>
        <orientation evidence="1 14">Matrix side</orientation>
    </subcellularLocation>
</comment>
<dbReference type="EMBL" id="JAVRBK010000001">
    <property type="protein sequence ID" value="KAK5649858.1"/>
    <property type="molecule type" value="Genomic_DNA"/>
</dbReference>
<comment type="function">
    <text evidence="14">Complex I functions in the transfer of electrons from NADH to the respiratory chain. Accessory subunit of the mitochondrial membrane respiratory chain NADH dehydrogenase (Complex I), that is believed not to be involved in catalysis.</text>
</comment>
<keyword evidence="10 14" id="KW-0496">Mitochondrion</keyword>
<sequence length="149" mass="17690">MAECLRQDMPPSGGYKPIYYKRIPAKTYFNGPALILGYFGITAGSCYLYYLNYASIQREELERRSAQFALYPLLLAERDREYMKQLRRNRDAEEDLMKNVKGWEVGTYYGKPIYRTVPKDTLIEPSYGEYYVHADYKDFAKRRHLAYWS</sequence>
<comment type="function">
    <text evidence="12">Accessory subunit of the mitochondrial membrane respiratory chain NADH dehydrogenase (Complex I), that is believed not to be involved in catalysis. Complex I functions in the transfer of electrons from NADH to the respiratory chain. The immediate electron acceptor for the enzyme is believed to be ubiquinone. Involved in the interferon/all-trans-retinoic acid (IFN/RA) induced cell death. This apoptotic activity is inhibited by interaction with viral IRF1. Prevents the transactivation of STAT3 target genes. May play a role in CARD15-mediated innate mucosal responses and serve to regulate intestinal epithelial cell responses to microbes.</text>
</comment>
<comment type="subunit">
    <text evidence="13">Complex I is composed of 45 different subunits. Interacts with CARD15, but not with CARD4. Interacts with STAT3, but not with STAT1, STAT2 and STAT5A. Interacts with OLFM4.</text>
</comment>
<evidence type="ECO:0000256" key="2">
    <source>
        <dbReference type="ARBA" id="ARBA00007312"/>
    </source>
</evidence>